<reference evidence="1" key="2">
    <citation type="submission" date="2021-04" db="EMBL/GenBank/DDBJ databases">
        <authorList>
            <person name="Gilroy R."/>
        </authorList>
    </citation>
    <scope>NUCLEOTIDE SEQUENCE</scope>
    <source>
        <strain evidence="1">ChiBcec16_6824</strain>
    </source>
</reference>
<name>A0A9D1Y7G9_9FIRM</name>
<organism evidence="1 2">
    <name type="scientific">Candidatus Flavonifractor merdigallinarum</name>
    <dbReference type="NCBI Taxonomy" id="2838589"/>
    <lineage>
        <taxon>Bacteria</taxon>
        <taxon>Bacillati</taxon>
        <taxon>Bacillota</taxon>
        <taxon>Clostridia</taxon>
        <taxon>Eubacteriales</taxon>
        <taxon>Oscillospiraceae</taxon>
        <taxon>Flavonifractor</taxon>
    </lineage>
</organism>
<protein>
    <submittedName>
        <fullName evidence="1">Uncharacterized protein</fullName>
    </submittedName>
</protein>
<evidence type="ECO:0000313" key="1">
    <source>
        <dbReference type="EMBL" id="HIY20888.1"/>
    </source>
</evidence>
<proteinExistence type="predicted"/>
<sequence length="142" mass="15413">MKRLLPLLCGVLVLSTVLFGVLWQREAHSHRELEQLWISAAAHASQQLSDYQQTGESLLLTQAAADLHVMHCAAGQLDTSSAAYADLNAVCSLLLADPLQGSTLLSDWMDVMDLAVEEGLVSQGPNWPIRLNELRHALEGAA</sequence>
<reference evidence="1" key="1">
    <citation type="journal article" date="2021" name="PeerJ">
        <title>Extensive microbial diversity within the chicken gut microbiome revealed by metagenomics and culture.</title>
        <authorList>
            <person name="Gilroy R."/>
            <person name="Ravi A."/>
            <person name="Getino M."/>
            <person name="Pursley I."/>
            <person name="Horton D.L."/>
            <person name="Alikhan N.F."/>
            <person name="Baker D."/>
            <person name="Gharbi K."/>
            <person name="Hall N."/>
            <person name="Watson M."/>
            <person name="Adriaenssens E.M."/>
            <person name="Foster-Nyarko E."/>
            <person name="Jarju S."/>
            <person name="Secka A."/>
            <person name="Antonio M."/>
            <person name="Oren A."/>
            <person name="Chaudhuri R.R."/>
            <person name="La Ragione R."/>
            <person name="Hildebrand F."/>
            <person name="Pallen M.J."/>
        </authorList>
    </citation>
    <scope>NUCLEOTIDE SEQUENCE</scope>
    <source>
        <strain evidence="1">ChiBcec16_6824</strain>
    </source>
</reference>
<accession>A0A9D1Y7G9</accession>
<gene>
    <name evidence="1" type="ORF">H9841_03170</name>
</gene>
<dbReference type="AlphaFoldDB" id="A0A9D1Y7G9"/>
<comment type="caution">
    <text evidence="1">The sequence shown here is derived from an EMBL/GenBank/DDBJ whole genome shotgun (WGS) entry which is preliminary data.</text>
</comment>
<dbReference type="EMBL" id="DXDX01000060">
    <property type="protein sequence ID" value="HIY20888.1"/>
    <property type="molecule type" value="Genomic_DNA"/>
</dbReference>
<evidence type="ECO:0000313" key="2">
    <source>
        <dbReference type="Proteomes" id="UP000823868"/>
    </source>
</evidence>
<dbReference type="Proteomes" id="UP000823868">
    <property type="component" value="Unassembled WGS sequence"/>
</dbReference>